<dbReference type="Proteomes" id="UP000886857">
    <property type="component" value="Unassembled WGS sequence"/>
</dbReference>
<reference evidence="2" key="1">
    <citation type="submission" date="2020-10" db="EMBL/GenBank/DDBJ databases">
        <authorList>
            <person name="Gilroy R."/>
        </authorList>
    </citation>
    <scope>NUCLEOTIDE SEQUENCE</scope>
    <source>
        <strain evidence="2">10406</strain>
    </source>
</reference>
<organism evidence="2 3">
    <name type="scientific">Candidatus Limadaptatus stercoripullorum</name>
    <dbReference type="NCBI Taxonomy" id="2840846"/>
    <lineage>
        <taxon>Bacteria</taxon>
        <taxon>Bacillati</taxon>
        <taxon>Bacillota</taxon>
        <taxon>Clostridia</taxon>
        <taxon>Eubacteriales</taxon>
        <taxon>Candidatus Limadaptatus</taxon>
    </lineage>
</organism>
<dbReference type="Pfam" id="PF14192">
    <property type="entry name" value="DUF4314"/>
    <property type="match status" value="1"/>
</dbReference>
<reference evidence="2" key="2">
    <citation type="journal article" date="2021" name="PeerJ">
        <title>Extensive microbial diversity within the chicken gut microbiome revealed by metagenomics and culture.</title>
        <authorList>
            <person name="Gilroy R."/>
            <person name="Ravi A."/>
            <person name="Getino M."/>
            <person name="Pursley I."/>
            <person name="Horton D.L."/>
            <person name="Alikhan N.F."/>
            <person name="Baker D."/>
            <person name="Gharbi K."/>
            <person name="Hall N."/>
            <person name="Watson M."/>
            <person name="Adriaenssens E.M."/>
            <person name="Foster-Nyarko E."/>
            <person name="Jarju S."/>
            <person name="Secka A."/>
            <person name="Antonio M."/>
            <person name="Oren A."/>
            <person name="Chaudhuri R.R."/>
            <person name="La Ragione R."/>
            <person name="Hildebrand F."/>
            <person name="Pallen M.J."/>
        </authorList>
    </citation>
    <scope>NUCLEOTIDE SEQUENCE</scope>
    <source>
        <strain evidence="2">10406</strain>
    </source>
</reference>
<evidence type="ECO:0000313" key="2">
    <source>
        <dbReference type="EMBL" id="HIU99202.1"/>
    </source>
</evidence>
<comment type="caution">
    <text evidence="2">The sequence shown here is derived from an EMBL/GenBank/DDBJ whole genome shotgun (WGS) entry which is preliminary data.</text>
</comment>
<dbReference type="EMBL" id="DVOE01000076">
    <property type="protein sequence ID" value="HIU99202.1"/>
    <property type="molecule type" value="Genomic_DNA"/>
</dbReference>
<evidence type="ECO:0000259" key="1">
    <source>
        <dbReference type="Pfam" id="PF14192"/>
    </source>
</evidence>
<dbReference type="AlphaFoldDB" id="A0A9D1N9V2"/>
<proteinExistence type="predicted"/>
<name>A0A9D1N9V2_9FIRM</name>
<accession>A0A9D1N9V2</accession>
<gene>
    <name evidence="2" type="ORF">IAC73_05115</name>
</gene>
<dbReference type="InterPro" id="IPR025463">
    <property type="entry name" value="DUF4314"/>
</dbReference>
<evidence type="ECO:0000313" key="3">
    <source>
        <dbReference type="Proteomes" id="UP000886857"/>
    </source>
</evidence>
<protein>
    <submittedName>
        <fullName evidence="2">DUF4314 domain-containing protein</fullName>
    </submittedName>
</protein>
<sequence length="116" mass="12990">MVVPSPVFLHCFPLRHRPLESYKCERVARRGGTITNIDDAGTIHVKWKNGGSLGLIHSLDSYFLLFHFLTPLEVVFVFFGQQAEAHTTILAGNSSTATTPYPSNIMTFALRQSFCF</sequence>
<feature type="domain" description="DUF4314" evidence="1">
    <location>
        <begin position="32"/>
        <end position="61"/>
    </location>
</feature>